<dbReference type="SUPFAM" id="SSF46548">
    <property type="entry name" value="alpha-helical ferredoxin"/>
    <property type="match status" value="1"/>
</dbReference>
<dbReference type="InterPro" id="IPR006094">
    <property type="entry name" value="Oxid_FAD_bind_N"/>
</dbReference>
<dbReference type="PROSITE" id="PS00198">
    <property type="entry name" value="4FE4S_FER_1"/>
    <property type="match status" value="1"/>
</dbReference>
<comment type="similarity">
    <text evidence="2">Belongs to the FAD-binding oxidoreductase/transferase type 4 family.</text>
</comment>
<dbReference type="PANTHER" id="PTHR11748">
    <property type="entry name" value="D-LACTATE DEHYDROGENASE"/>
    <property type="match status" value="1"/>
</dbReference>
<dbReference type="SUPFAM" id="SSF55103">
    <property type="entry name" value="FAD-linked oxidases, C-terminal domain"/>
    <property type="match status" value="1"/>
</dbReference>
<sequence>MTTVTAHTHPTLPGVPGMYSESEFDRRALAHDASHYLVVPQIVATPGSAADIGTLFRAARSSGLPLTFRSGGTSLSGQAQGGGILADTRANFRGIEVLDDGARVRVQPGATVRAVNTALRPYGRKIGPDPASEVACTIGGVVANNSSGMACGTEFNTYRTLESMVLVLPSGTVIDTGARDADEKLRQLEPALHAGLHRLRDRVRSRQDSVDTIRQQFSMKNTMGYGLNSFLDHDRPVDILAHLMIGSEGTLGFVASATLRGIEVLPAVTTGLMVFSTIDEAMTALPDLVAAGFATVELMDAVSLRVAQRLSGSPRAITSLAVKDHSALLVEFHGHTPEEVSDMVAAARPLTDRLPLAVPFGMAQDARRAAELWTVRKGLYAAIAGHRPSGTTALLEDVVVPVGALGQTCSELAELFVKHGYEESVIFGHAKDGNIHFMLNEQFEGGRSTARYEEFTDDMVDVVLGHQGSLKAEHGTGRIMAPFVARQYGQELYEVMVGVKQLCDPDGVLNPGVVLSQFPRSYVQDLKASPTVEEEVDRCVECGYCEPICPSRDLTLTPRKRIALRREIVAAQQAGNTSLADELTQAYRYQGIETCAVDGLCSVTCPLDINTGDLVRRLRAEGHGNAAQAAWDALARNWGGLTAVGGIAMNIAAAVPPLATAATDVGRAVVGTDNLQRWTKDLPRGGQRRKPRHSDEAAAVWFPACIHTLFGAAEGGPGVGPAIDALLARTGTTVDIPEGINGLCCGTPWSSKGFTRGHATMRDKALPILWEATDRGRLPVVVDGASCTEGVLKFQHKDPDQRYDDLRIIDAVEFVADQLLDDLVVTRPYDTVVLHNTCSMTQLGLNAAARAIAEKIATSVIVPVATGCCAFAGDRGMLHPELTASATRAEATEVGARTGNSSGRTAYASANRTCEVGMSRATGQTYHHILELLDLATRPA</sequence>
<dbReference type="GO" id="GO:0004458">
    <property type="term" value="F:D-lactate dehydrogenase (cytochrome) activity"/>
    <property type="evidence" value="ECO:0007669"/>
    <property type="project" value="UniProtKB-EC"/>
</dbReference>
<dbReference type="Pfam" id="PF01565">
    <property type="entry name" value="FAD_binding_4"/>
    <property type="match status" value="1"/>
</dbReference>
<comment type="cofactor">
    <cofactor evidence="1">
        <name>FAD</name>
        <dbReference type="ChEBI" id="CHEBI:57692"/>
    </cofactor>
</comment>
<evidence type="ECO:0000256" key="2">
    <source>
        <dbReference type="ARBA" id="ARBA00008000"/>
    </source>
</evidence>
<dbReference type="GO" id="GO:0051536">
    <property type="term" value="F:iron-sulfur cluster binding"/>
    <property type="evidence" value="ECO:0007669"/>
    <property type="project" value="UniProtKB-KW"/>
</dbReference>
<keyword evidence="7" id="KW-0560">Oxidoreductase</keyword>
<dbReference type="Pfam" id="PF13183">
    <property type="entry name" value="Fer4_8"/>
    <property type="match status" value="1"/>
</dbReference>
<evidence type="ECO:0000256" key="8">
    <source>
        <dbReference type="ARBA" id="ARBA00023004"/>
    </source>
</evidence>
<evidence type="ECO:0000313" key="13">
    <source>
        <dbReference type="EMBL" id="SDB86658.1"/>
    </source>
</evidence>
<evidence type="ECO:0000256" key="1">
    <source>
        <dbReference type="ARBA" id="ARBA00001974"/>
    </source>
</evidence>
<dbReference type="InterPro" id="IPR016166">
    <property type="entry name" value="FAD-bd_PCMH"/>
</dbReference>
<dbReference type="OrthoDB" id="9770306at2"/>
<evidence type="ECO:0000256" key="5">
    <source>
        <dbReference type="ARBA" id="ARBA00022827"/>
    </source>
</evidence>
<dbReference type="GO" id="GO:1903457">
    <property type="term" value="P:lactate catabolic process"/>
    <property type="evidence" value="ECO:0007669"/>
    <property type="project" value="TreeGrafter"/>
</dbReference>
<dbReference type="Gene3D" id="3.30.43.10">
    <property type="entry name" value="Uridine Diphospho-n-acetylenolpyruvylglucosamine Reductase, domain 2"/>
    <property type="match status" value="1"/>
</dbReference>
<dbReference type="PROSITE" id="PS51379">
    <property type="entry name" value="4FE4S_FER_2"/>
    <property type="match status" value="1"/>
</dbReference>
<dbReference type="InterPro" id="IPR009051">
    <property type="entry name" value="Helical_ferredxn"/>
</dbReference>
<name>A0A1G6GXP1_9ACTN</name>
<dbReference type="InterPro" id="IPR016169">
    <property type="entry name" value="FAD-bd_PCMH_sub2"/>
</dbReference>
<dbReference type="GO" id="GO:0046872">
    <property type="term" value="F:metal ion binding"/>
    <property type="evidence" value="ECO:0007669"/>
    <property type="project" value="UniProtKB-KW"/>
</dbReference>
<keyword evidence="14" id="KW-1185">Reference proteome</keyword>
<evidence type="ECO:0000259" key="12">
    <source>
        <dbReference type="PROSITE" id="PS51387"/>
    </source>
</evidence>
<dbReference type="GO" id="GO:0008720">
    <property type="term" value="F:D-lactate dehydrogenase (NAD+) activity"/>
    <property type="evidence" value="ECO:0007669"/>
    <property type="project" value="TreeGrafter"/>
</dbReference>
<evidence type="ECO:0000256" key="6">
    <source>
        <dbReference type="ARBA" id="ARBA00022946"/>
    </source>
</evidence>
<keyword evidence="3" id="KW-0285">Flavoprotein</keyword>
<evidence type="ECO:0000256" key="7">
    <source>
        <dbReference type="ARBA" id="ARBA00023002"/>
    </source>
</evidence>
<dbReference type="Gene3D" id="1.10.1060.10">
    <property type="entry name" value="Alpha-helical ferredoxin"/>
    <property type="match status" value="1"/>
</dbReference>
<keyword evidence="5" id="KW-0274">FAD</keyword>
<dbReference type="GO" id="GO:0071949">
    <property type="term" value="F:FAD binding"/>
    <property type="evidence" value="ECO:0007669"/>
    <property type="project" value="InterPro"/>
</dbReference>
<evidence type="ECO:0000259" key="11">
    <source>
        <dbReference type="PROSITE" id="PS51379"/>
    </source>
</evidence>
<protein>
    <recommendedName>
        <fullName evidence="10">D-lactate dehydrogenase (cytochrome)</fullName>
        <ecNumber evidence="10">1.1.2.4</ecNumber>
    </recommendedName>
</protein>
<evidence type="ECO:0000256" key="10">
    <source>
        <dbReference type="ARBA" id="ARBA00038897"/>
    </source>
</evidence>
<dbReference type="InterPro" id="IPR004113">
    <property type="entry name" value="FAD-bd_oxidored_4_C"/>
</dbReference>
<accession>A0A1G6GXP1</accession>
<dbReference type="InterPro" id="IPR016167">
    <property type="entry name" value="FAD-bd_PCMH_sub1"/>
</dbReference>
<proteinExistence type="inferred from homology"/>
<dbReference type="PANTHER" id="PTHR11748:SF111">
    <property type="entry name" value="D-LACTATE DEHYDROGENASE, MITOCHONDRIAL-RELATED"/>
    <property type="match status" value="1"/>
</dbReference>
<dbReference type="PROSITE" id="PS51387">
    <property type="entry name" value="FAD_PCMH"/>
    <property type="match status" value="1"/>
</dbReference>
<dbReference type="STRING" id="1577474.GA0111570_105241"/>
<gene>
    <name evidence="13" type="ORF">GA0111570_105241</name>
</gene>
<organism evidence="13 14">
    <name type="scientific">Raineyella antarctica</name>
    <dbReference type="NCBI Taxonomy" id="1577474"/>
    <lineage>
        <taxon>Bacteria</taxon>
        <taxon>Bacillati</taxon>
        <taxon>Actinomycetota</taxon>
        <taxon>Actinomycetes</taxon>
        <taxon>Propionibacteriales</taxon>
        <taxon>Propionibacteriaceae</taxon>
        <taxon>Raineyella</taxon>
    </lineage>
</organism>
<dbReference type="InterPro" id="IPR017900">
    <property type="entry name" value="4Fe4S_Fe_S_CS"/>
</dbReference>
<evidence type="ECO:0000313" key="14">
    <source>
        <dbReference type="Proteomes" id="UP000199086"/>
    </source>
</evidence>
<dbReference type="EC" id="1.1.2.4" evidence="10"/>
<dbReference type="InterPro" id="IPR036318">
    <property type="entry name" value="FAD-bd_PCMH-like_sf"/>
</dbReference>
<dbReference type="RefSeq" id="WP_092609941.1">
    <property type="nucleotide sequence ID" value="NZ_FMYF01000005.1"/>
</dbReference>
<feature type="domain" description="FAD-binding PCMH-type" evidence="12">
    <location>
        <begin position="36"/>
        <end position="264"/>
    </location>
</feature>
<dbReference type="InterPro" id="IPR016164">
    <property type="entry name" value="FAD-linked_Oxase-like_C"/>
</dbReference>
<dbReference type="AlphaFoldDB" id="A0A1G6GXP1"/>
<keyword evidence="9" id="KW-0411">Iron-sulfur</keyword>
<keyword evidence="8" id="KW-0408">Iron</keyword>
<dbReference type="Gene3D" id="3.30.465.10">
    <property type="match status" value="1"/>
</dbReference>
<keyword evidence="6" id="KW-0809">Transit peptide</keyword>
<evidence type="ECO:0000256" key="9">
    <source>
        <dbReference type="ARBA" id="ARBA00023014"/>
    </source>
</evidence>
<evidence type="ECO:0000256" key="3">
    <source>
        <dbReference type="ARBA" id="ARBA00022630"/>
    </source>
</evidence>
<dbReference type="SUPFAM" id="SSF56176">
    <property type="entry name" value="FAD-binding/transporter-associated domain-like"/>
    <property type="match status" value="1"/>
</dbReference>
<feature type="domain" description="4Fe-4S ferredoxin-type" evidence="11">
    <location>
        <begin position="528"/>
        <end position="559"/>
    </location>
</feature>
<evidence type="ECO:0000256" key="4">
    <source>
        <dbReference type="ARBA" id="ARBA00022723"/>
    </source>
</evidence>
<dbReference type="Gene3D" id="3.30.70.2740">
    <property type="match status" value="1"/>
</dbReference>
<dbReference type="EMBL" id="FMYF01000005">
    <property type="protein sequence ID" value="SDB86658.1"/>
    <property type="molecule type" value="Genomic_DNA"/>
</dbReference>
<reference evidence="13 14" key="1">
    <citation type="submission" date="2016-06" db="EMBL/GenBank/DDBJ databases">
        <authorList>
            <person name="Olsen C.W."/>
            <person name="Carey S."/>
            <person name="Hinshaw L."/>
            <person name="Karasin A.I."/>
        </authorList>
    </citation>
    <scope>NUCLEOTIDE SEQUENCE [LARGE SCALE GENOMIC DNA]</scope>
    <source>
        <strain evidence="13 14">LZ-22</strain>
    </source>
</reference>
<keyword evidence="4" id="KW-0479">Metal-binding</keyword>
<dbReference type="InterPro" id="IPR017896">
    <property type="entry name" value="4Fe4S_Fe-S-bd"/>
</dbReference>
<dbReference type="Proteomes" id="UP000199086">
    <property type="component" value="Unassembled WGS sequence"/>
</dbReference>
<dbReference type="Pfam" id="PF02913">
    <property type="entry name" value="FAD-oxidase_C"/>
    <property type="match status" value="1"/>
</dbReference>